<sequence>MTHTGQRPPRRPAARMAMAGAAMLLVALFLALGVWQVQRRAWKHELIAAVETRIHTDPVPAPGPDRWATITAGADAYRRVEASGRLLYDRTTLVRAVSDLGAGYWVMTPLMSADGTAILVNRGFVSQADRPRLAAGPAGTVRVTGLLRITEPEGGFLRSNDPATGNWYSRDVTAIARAQRLDKTAPYFIDADRAMNAPGQPVGGLTVVRFSDNHLLYALTWFVMALLSAWGAWWIMRGDRRGARG</sequence>
<reference evidence="7 8" key="1">
    <citation type="submission" date="2024-05" db="EMBL/GenBank/DDBJ databases">
        <title>Sphingomonas sp. HF-S3 16S ribosomal RNA gene Genome sequencing and assembly.</title>
        <authorList>
            <person name="Lee H."/>
        </authorList>
    </citation>
    <scope>NUCLEOTIDE SEQUENCE [LARGE SCALE GENOMIC DNA]</scope>
    <source>
        <strain evidence="7 8">HF-S3</strain>
    </source>
</reference>
<dbReference type="InterPro" id="IPR002994">
    <property type="entry name" value="Surf1/Shy1"/>
</dbReference>
<dbReference type="PANTHER" id="PTHR23427:SF2">
    <property type="entry name" value="SURFEIT LOCUS PROTEIN 1"/>
    <property type="match status" value="1"/>
</dbReference>
<keyword evidence="3 6" id="KW-0812">Transmembrane</keyword>
<dbReference type="Pfam" id="PF02104">
    <property type="entry name" value="SURF1"/>
    <property type="match status" value="1"/>
</dbReference>
<keyword evidence="6" id="KW-1003">Cell membrane</keyword>
<comment type="similarity">
    <text evidence="2 6">Belongs to the SURF1 family.</text>
</comment>
<keyword evidence="5 6" id="KW-0472">Membrane</keyword>
<accession>A0ABV0B987</accession>
<organism evidence="7 8">
    <name type="scientific">Sphingomonas rustica</name>
    <dbReference type="NCBI Taxonomy" id="3103142"/>
    <lineage>
        <taxon>Bacteria</taxon>
        <taxon>Pseudomonadati</taxon>
        <taxon>Pseudomonadota</taxon>
        <taxon>Alphaproteobacteria</taxon>
        <taxon>Sphingomonadales</taxon>
        <taxon>Sphingomonadaceae</taxon>
        <taxon>Sphingomonas</taxon>
    </lineage>
</organism>
<evidence type="ECO:0000256" key="3">
    <source>
        <dbReference type="ARBA" id="ARBA00022692"/>
    </source>
</evidence>
<evidence type="ECO:0000256" key="1">
    <source>
        <dbReference type="ARBA" id="ARBA00004370"/>
    </source>
</evidence>
<feature type="transmembrane region" description="Helical" evidence="6">
    <location>
        <begin position="215"/>
        <end position="236"/>
    </location>
</feature>
<comment type="caution">
    <text evidence="6">Lacks conserved residue(s) required for the propagation of feature annotation.</text>
</comment>
<comment type="caution">
    <text evidence="7">The sequence shown here is derived from an EMBL/GenBank/DDBJ whole genome shotgun (WGS) entry which is preliminary data.</text>
</comment>
<name>A0ABV0B987_9SPHN</name>
<evidence type="ECO:0000313" key="7">
    <source>
        <dbReference type="EMBL" id="MEN3746635.1"/>
    </source>
</evidence>
<dbReference type="InterPro" id="IPR045214">
    <property type="entry name" value="Surf1/Surf4"/>
</dbReference>
<gene>
    <name evidence="7" type="ORF">TPR58_05610</name>
</gene>
<protein>
    <recommendedName>
        <fullName evidence="6">SURF1-like protein</fullName>
    </recommendedName>
</protein>
<dbReference type="PROSITE" id="PS50895">
    <property type="entry name" value="SURF1"/>
    <property type="match status" value="1"/>
</dbReference>
<evidence type="ECO:0000256" key="6">
    <source>
        <dbReference type="RuleBase" id="RU363076"/>
    </source>
</evidence>
<comment type="subcellular location">
    <subcellularLocation>
        <location evidence="6">Cell membrane</location>
        <topology evidence="6">Multi-pass membrane protein</topology>
    </subcellularLocation>
    <subcellularLocation>
        <location evidence="1">Membrane</location>
    </subcellularLocation>
</comment>
<proteinExistence type="inferred from homology"/>
<evidence type="ECO:0000256" key="5">
    <source>
        <dbReference type="ARBA" id="ARBA00023136"/>
    </source>
</evidence>
<evidence type="ECO:0000256" key="4">
    <source>
        <dbReference type="ARBA" id="ARBA00022989"/>
    </source>
</evidence>
<evidence type="ECO:0000256" key="2">
    <source>
        <dbReference type="ARBA" id="ARBA00007165"/>
    </source>
</evidence>
<evidence type="ECO:0000313" key="8">
    <source>
        <dbReference type="Proteomes" id="UP001427805"/>
    </source>
</evidence>
<dbReference type="Proteomes" id="UP001427805">
    <property type="component" value="Unassembled WGS sequence"/>
</dbReference>
<keyword evidence="4 6" id="KW-1133">Transmembrane helix</keyword>
<dbReference type="CDD" id="cd06662">
    <property type="entry name" value="SURF1"/>
    <property type="match status" value="1"/>
</dbReference>
<dbReference type="PANTHER" id="PTHR23427">
    <property type="entry name" value="SURFEIT LOCUS PROTEIN"/>
    <property type="match status" value="1"/>
</dbReference>
<dbReference type="EMBL" id="JBDIZK010000003">
    <property type="protein sequence ID" value="MEN3746635.1"/>
    <property type="molecule type" value="Genomic_DNA"/>
</dbReference>
<keyword evidence="8" id="KW-1185">Reference proteome</keyword>